<evidence type="ECO:0000313" key="7">
    <source>
        <dbReference type="EMBL" id="MCK9688275.1"/>
    </source>
</evidence>
<evidence type="ECO:0000256" key="1">
    <source>
        <dbReference type="ARBA" id="ARBA00004141"/>
    </source>
</evidence>
<dbReference type="AlphaFoldDB" id="A0A9X1YMN0"/>
<organism evidence="7 8">
    <name type="scientific">Scleromatobacter humisilvae</name>
    <dbReference type="NCBI Taxonomy" id="2897159"/>
    <lineage>
        <taxon>Bacteria</taxon>
        <taxon>Pseudomonadati</taxon>
        <taxon>Pseudomonadota</taxon>
        <taxon>Betaproteobacteria</taxon>
        <taxon>Burkholderiales</taxon>
        <taxon>Sphaerotilaceae</taxon>
        <taxon>Scleromatobacter</taxon>
    </lineage>
</organism>
<accession>A0A9X1YMN0</accession>
<feature type="transmembrane region" description="Helical" evidence="5">
    <location>
        <begin position="28"/>
        <end position="48"/>
    </location>
</feature>
<dbReference type="GO" id="GO:0016020">
    <property type="term" value="C:membrane"/>
    <property type="evidence" value="ECO:0007669"/>
    <property type="project" value="UniProtKB-SubCell"/>
</dbReference>
<dbReference type="Proteomes" id="UP001139353">
    <property type="component" value="Unassembled WGS sequence"/>
</dbReference>
<sequence length="237" mass="25119">MTLDTTLLAETPEGIAILLRPAGAVPRALAYGLDIFIRFVVWSIAAAILGGFKGVGVGVMLIVFFALEWIYPIAFELLPGAATPGKRALGLQVMMDTGLPVTPSAAVTRNLLRVADFMPVAYAFALLAMLLRRDFKRLGDIVAGTLVVHADKVRLAGALPPAEPLAPRVPLTRAQQVAILHLAGRARRLTGERVDELAALAENALPPANYAPGGSSPAPIRPGPRLIAVAQWLMGQR</sequence>
<keyword evidence="2 5" id="KW-0812">Transmembrane</keyword>
<feature type="transmembrane region" description="Helical" evidence="5">
    <location>
        <begin position="111"/>
        <end position="131"/>
    </location>
</feature>
<dbReference type="PANTHER" id="PTHR38480">
    <property type="entry name" value="SLR0254 PROTEIN"/>
    <property type="match status" value="1"/>
</dbReference>
<feature type="transmembrane region" description="Helical" evidence="5">
    <location>
        <begin position="55"/>
        <end position="74"/>
    </location>
</feature>
<name>A0A9X1YMN0_9BURK</name>
<evidence type="ECO:0000256" key="5">
    <source>
        <dbReference type="SAM" id="Phobius"/>
    </source>
</evidence>
<comment type="subcellular location">
    <subcellularLocation>
        <location evidence="1">Membrane</location>
        <topology evidence="1">Multi-pass membrane protein</topology>
    </subcellularLocation>
</comment>
<evidence type="ECO:0000256" key="2">
    <source>
        <dbReference type="ARBA" id="ARBA00022692"/>
    </source>
</evidence>
<dbReference type="RefSeq" id="WP_275684323.1">
    <property type="nucleotide sequence ID" value="NZ_JAJLJH010000008.1"/>
</dbReference>
<evidence type="ECO:0000256" key="4">
    <source>
        <dbReference type="ARBA" id="ARBA00023136"/>
    </source>
</evidence>
<keyword evidence="4 5" id="KW-0472">Membrane</keyword>
<proteinExistence type="predicted"/>
<evidence type="ECO:0000259" key="6">
    <source>
        <dbReference type="Pfam" id="PF06271"/>
    </source>
</evidence>
<comment type="caution">
    <text evidence="7">The sequence shown here is derived from an EMBL/GenBank/DDBJ whole genome shotgun (WGS) entry which is preliminary data.</text>
</comment>
<dbReference type="PANTHER" id="PTHR38480:SF1">
    <property type="entry name" value="SLR0254 PROTEIN"/>
    <property type="match status" value="1"/>
</dbReference>
<keyword evidence="3 5" id="KW-1133">Transmembrane helix</keyword>
<dbReference type="InterPro" id="IPR010432">
    <property type="entry name" value="RDD"/>
</dbReference>
<keyword evidence="8" id="KW-1185">Reference proteome</keyword>
<dbReference type="Pfam" id="PF06271">
    <property type="entry name" value="RDD"/>
    <property type="match status" value="1"/>
</dbReference>
<feature type="domain" description="RDD" evidence="6">
    <location>
        <begin position="22"/>
        <end position="144"/>
    </location>
</feature>
<protein>
    <submittedName>
        <fullName evidence="7">RDD family protein</fullName>
    </submittedName>
</protein>
<reference evidence="7" key="1">
    <citation type="submission" date="2021-11" db="EMBL/GenBank/DDBJ databases">
        <title>BS-T2-15 a new species belonging to the Comamonadaceae family isolated from the soil of a French oak forest.</title>
        <authorList>
            <person name="Mieszkin S."/>
            <person name="Alain K."/>
        </authorList>
    </citation>
    <scope>NUCLEOTIDE SEQUENCE</scope>
    <source>
        <strain evidence="7">BS-T2-15</strain>
    </source>
</reference>
<evidence type="ECO:0000256" key="3">
    <source>
        <dbReference type="ARBA" id="ARBA00022989"/>
    </source>
</evidence>
<dbReference type="EMBL" id="JAJLJH010000008">
    <property type="protein sequence ID" value="MCK9688275.1"/>
    <property type="molecule type" value="Genomic_DNA"/>
</dbReference>
<gene>
    <name evidence="7" type="ORF">LPC04_21420</name>
</gene>
<evidence type="ECO:0000313" key="8">
    <source>
        <dbReference type="Proteomes" id="UP001139353"/>
    </source>
</evidence>